<organism evidence="2 3">
    <name type="scientific">Candidatus Uhrbacteria bacterium RIFCSPHIGHO2_01_FULL_63_20</name>
    <dbReference type="NCBI Taxonomy" id="1802385"/>
    <lineage>
        <taxon>Bacteria</taxon>
        <taxon>Candidatus Uhriibacteriota</taxon>
    </lineage>
</organism>
<evidence type="ECO:0000313" key="3">
    <source>
        <dbReference type="Proteomes" id="UP000177885"/>
    </source>
</evidence>
<protein>
    <recommendedName>
        <fullName evidence="1">Transcriptional repressor PaaX-like central Cas2-like domain-containing protein</fullName>
    </recommendedName>
</protein>
<gene>
    <name evidence="2" type="ORF">A2856_03185</name>
</gene>
<comment type="caution">
    <text evidence="2">The sequence shown here is derived from an EMBL/GenBank/DDBJ whole genome shotgun (WGS) entry which is preliminary data.</text>
</comment>
<feature type="domain" description="Transcriptional repressor PaaX-like central Cas2-like" evidence="1">
    <location>
        <begin position="86"/>
        <end position="150"/>
    </location>
</feature>
<dbReference type="AlphaFoldDB" id="A0A1F7TL64"/>
<accession>A0A1F7TL64</accession>
<dbReference type="STRING" id="1802385.A2856_03185"/>
<dbReference type="Proteomes" id="UP000177885">
    <property type="component" value="Unassembled WGS sequence"/>
</dbReference>
<proteinExistence type="predicted"/>
<name>A0A1F7TL64_9BACT</name>
<dbReference type="EMBL" id="MGDT01000006">
    <property type="protein sequence ID" value="OGL66743.1"/>
    <property type="molecule type" value="Genomic_DNA"/>
</dbReference>
<sequence length="153" mass="17743">MIVDRRRFMQTPGLRGRTRIAVEMSAKKERARFLRGSKALIEDGLVAERRVGNQIVSVLTSKGLEETLRFRIRASRSVLPNQDRLIVTFDIPEHVSDVRTALRRFLKSAGFRHVHLSVWDTDKSVTNELSQLLRLMKCGRWVKLFIGRELKDE</sequence>
<dbReference type="InterPro" id="IPR048846">
    <property type="entry name" value="PaaX-like_central"/>
</dbReference>
<dbReference type="Pfam" id="PF20803">
    <property type="entry name" value="PaaX_M"/>
    <property type="match status" value="1"/>
</dbReference>
<evidence type="ECO:0000259" key="1">
    <source>
        <dbReference type="Pfam" id="PF20803"/>
    </source>
</evidence>
<reference evidence="2 3" key="1">
    <citation type="journal article" date="2016" name="Nat. Commun.">
        <title>Thousands of microbial genomes shed light on interconnected biogeochemical processes in an aquifer system.</title>
        <authorList>
            <person name="Anantharaman K."/>
            <person name="Brown C.T."/>
            <person name="Hug L.A."/>
            <person name="Sharon I."/>
            <person name="Castelle C.J."/>
            <person name="Probst A.J."/>
            <person name="Thomas B.C."/>
            <person name="Singh A."/>
            <person name="Wilkins M.J."/>
            <person name="Karaoz U."/>
            <person name="Brodie E.L."/>
            <person name="Williams K.H."/>
            <person name="Hubbard S.S."/>
            <person name="Banfield J.F."/>
        </authorList>
    </citation>
    <scope>NUCLEOTIDE SEQUENCE [LARGE SCALE GENOMIC DNA]</scope>
</reference>
<evidence type="ECO:0000313" key="2">
    <source>
        <dbReference type="EMBL" id="OGL66743.1"/>
    </source>
</evidence>